<dbReference type="Gene3D" id="1.10.30.10">
    <property type="entry name" value="High mobility group box domain"/>
    <property type="match status" value="1"/>
</dbReference>
<evidence type="ECO:0000256" key="3">
    <source>
        <dbReference type="ARBA" id="ARBA00013161"/>
    </source>
</evidence>
<evidence type="ECO:0000256" key="2">
    <source>
        <dbReference type="ARBA" id="ARBA00005594"/>
    </source>
</evidence>
<dbReference type="EMBL" id="KL662155">
    <property type="protein sequence ID" value="KFM27757.1"/>
    <property type="molecule type" value="Genomic_DNA"/>
</dbReference>
<dbReference type="CDD" id="cd00806">
    <property type="entry name" value="TrpRS_core"/>
    <property type="match status" value="1"/>
</dbReference>
<dbReference type="InterPro" id="IPR003958">
    <property type="entry name" value="CBFA_NFYB_domain"/>
</dbReference>
<dbReference type="Pfam" id="PF00579">
    <property type="entry name" value="tRNA-synt_1b"/>
    <property type="match status" value="1"/>
</dbReference>
<feature type="region of interest" description="Disordered" evidence="13">
    <location>
        <begin position="66"/>
        <end position="93"/>
    </location>
</feature>
<dbReference type="InterPro" id="IPR002306">
    <property type="entry name" value="Trp-tRNA-ligase"/>
</dbReference>
<evidence type="ECO:0000256" key="12">
    <source>
        <dbReference type="RuleBase" id="RU363036"/>
    </source>
</evidence>
<evidence type="ECO:0000256" key="5">
    <source>
        <dbReference type="ARBA" id="ARBA00022741"/>
    </source>
</evidence>
<dbReference type="InterPro" id="IPR014729">
    <property type="entry name" value="Rossmann-like_a/b/a_fold"/>
</dbReference>
<keyword evidence="11" id="KW-0238">DNA-binding</keyword>
<evidence type="ECO:0000256" key="10">
    <source>
        <dbReference type="ARBA" id="ARBA00049929"/>
    </source>
</evidence>
<evidence type="ECO:0000256" key="11">
    <source>
        <dbReference type="PROSITE-ProRule" id="PRU00267"/>
    </source>
</evidence>
<feature type="compositionally biased region" description="Low complexity" evidence="13">
    <location>
        <begin position="78"/>
        <end position="93"/>
    </location>
</feature>
<evidence type="ECO:0000256" key="9">
    <source>
        <dbReference type="ARBA" id="ARBA00030268"/>
    </source>
</evidence>
<dbReference type="HAMAP" id="MF_00140_B">
    <property type="entry name" value="Trp_tRNA_synth_B"/>
    <property type="match status" value="1"/>
</dbReference>
<keyword evidence="5 12" id="KW-0547">Nucleotide-binding</keyword>
<reference evidence="15 16" key="1">
    <citation type="journal article" date="2014" name="BMC Genomics">
        <title>Oil accumulation mechanisms of the oleaginous microalga Chlorella protothecoides revealed through its genome, transcriptomes, and proteomes.</title>
        <authorList>
            <person name="Gao C."/>
            <person name="Wang Y."/>
            <person name="Shen Y."/>
            <person name="Yan D."/>
            <person name="He X."/>
            <person name="Dai J."/>
            <person name="Wu Q."/>
        </authorList>
    </citation>
    <scope>NUCLEOTIDE SEQUENCE [LARGE SCALE GENOMIC DNA]</scope>
    <source>
        <strain evidence="15 16">0710</strain>
    </source>
</reference>
<evidence type="ECO:0000313" key="15">
    <source>
        <dbReference type="EMBL" id="KFM27757.1"/>
    </source>
</evidence>
<dbReference type="GO" id="GO:0003677">
    <property type="term" value="F:DNA binding"/>
    <property type="evidence" value="ECO:0007669"/>
    <property type="project" value="UniProtKB-UniRule"/>
</dbReference>
<dbReference type="GO" id="GO:0004830">
    <property type="term" value="F:tryptophan-tRNA ligase activity"/>
    <property type="evidence" value="ECO:0007669"/>
    <property type="project" value="UniProtKB-EC"/>
</dbReference>
<comment type="similarity">
    <text evidence="2 12">Belongs to the class-I aminoacyl-tRNA synthetase family.</text>
</comment>
<dbReference type="FunFam" id="1.10.240.10:FF:000002">
    <property type="entry name" value="Tryptophan--tRNA ligase"/>
    <property type="match status" value="1"/>
</dbReference>
<keyword evidence="11" id="KW-0539">Nucleus</keyword>
<keyword evidence="6 12" id="KW-0067">ATP-binding</keyword>
<dbReference type="Proteomes" id="UP000028924">
    <property type="component" value="Unassembled WGS sequence"/>
</dbReference>
<evidence type="ECO:0000313" key="16">
    <source>
        <dbReference type="Proteomes" id="UP000028924"/>
    </source>
</evidence>
<evidence type="ECO:0000256" key="6">
    <source>
        <dbReference type="ARBA" id="ARBA00022840"/>
    </source>
</evidence>
<keyword evidence="8 12" id="KW-0030">Aminoacyl-tRNA synthetase</keyword>
<comment type="catalytic activity">
    <reaction evidence="10">
        <text>tRNA(Trp) + L-tryptophan + ATP = L-tryptophyl-tRNA(Trp) + AMP + diphosphate + H(+)</text>
        <dbReference type="Rhea" id="RHEA:24080"/>
        <dbReference type="Rhea" id="RHEA-COMP:9671"/>
        <dbReference type="Rhea" id="RHEA-COMP:9705"/>
        <dbReference type="ChEBI" id="CHEBI:15378"/>
        <dbReference type="ChEBI" id="CHEBI:30616"/>
        <dbReference type="ChEBI" id="CHEBI:33019"/>
        <dbReference type="ChEBI" id="CHEBI:57912"/>
        <dbReference type="ChEBI" id="CHEBI:78442"/>
        <dbReference type="ChEBI" id="CHEBI:78535"/>
        <dbReference type="ChEBI" id="CHEBI:456215"/>
        <dbReference type="EC" id="6.1.1.2"/>
    </reaction>
</comment>
<dbReference type="GO" id="GO:0005634">
    <property type="term" value="C:nucleus"/>
    <property type="evidence" value="ECO:0007669"/>
    <property type="project" value="UniProtKB-UniRule"/>
</dbReference>
<dbReference type="GO" id="GO:0009507">
    <property type="term" value="C:chloroplast"/>
    <property type="evidence" value="ECO:0007669"/>
    <property type="project" value="TreeGrafter"/>
</dbReference>
<dbReference type="PROSITE" id="PS50118">
    <property type="entry name" value="HMG_BOX_2"/>
    <property type="match status" value="1"/>
</dbReference>
<dbReference type="Pfam" id="PF00808">
    <property type="entry name" value="CBFD_NFYB_HMF"/>
    <property type="match status" value="1"/>
</dbReference>
<keyword evidence="16" id="KW-1185">Reference proteome</keyword>
<dbReference type="CDD" id="cd00084">
    <property type="entry name" value="HMG-box_SF"/>
    <property type="match status" value="1"/>
</dbReference>
<dbReference type="SUPFAM" id="SSF47095">
    <property type="entry name" value="HMG-box"/>
    <property type="match status" value="1"/>
</dbReference>
<keyword evidence="7 12" id="KW-0648">Protein biosynthesis</keyword>
<dbReference type="Gene3D" id="1.10.240.10">
    <property type="entry name" value="Tyrosyl-Transfer RNA Synthetase"/>
    <property type="match status" value="1"/>
</dbReference>
<feature type="DNA-binding region" description="HMG box" evidence="11">
    <location>
        <begin position="1"/>
        <end position="60"/>
    </location>
</feature>
<name>A0A087SPV3_AUXPR</name>
<dbReference type="GO" id="GO:0005739">
    <property type="term" value="C:mitochondrion"/>
    <property type="evidence" value="ECO:0007669"/>
    <property type="project" value="UniProtKB-SubCell"/>
</dbReference>
<sequence>MVRGPTAYFLFADAVRADVQEELQARQPAGKISVAILGKAIGERWQALSEEEKQVFKDQAAAKAAELAASEDPQGAGDPESSDPSPSTAPASLPTSLVKKIMTMDSDVSRVSAEGLRAVGAATEAFLGLLAAGALARAAGDKRKNFRFGDVLALALKDRRLIDMGLAEVLQQDPQFREACEAVDASAKPKPARAAAVGDIEDVGMRKLTAFFQAGTAKPSSTETKPRPRILSGVQPTGTLHLGNYLGAIRGWTALQHEYDAFFCVVDLHAVTLPHDPAALQASTRSVAAMYLAAGIDPAVSTVFVQSHVSAHAELTWLLSCATPLGWLRKMIQFKEKSKKTGEEVGTGLLTYPVLMAADILLYQPDLVPVGEDQRQHLELTRDLAERMNSLYGGKRGKKLGLRGSRLFRVPEAGIVDRGGRCMSLLDGTVKMSKSAESDASRINLLDPPDLIRKKVQRAKTDAQDGLRWGDPDRPEAANLLTIYQTITGRPQEEVAEEVAAMRWGTFKPLLAEALVEHLAPIQQRYADIMADPQTLDDILEKASARGKGGAEAAGAVAHQTLDDVKKAMGFMLPHKSR</sequence>
<dbReference type="InterPro" id="IPR009071">
    <property type="entry name" value="HMG_box_dom"/>
</dbReference>
<protein>
    <recommendedName>
        <fullName evidence="3">tryptophan--tRNA ligase</fullName>
        <ecNumber evidence="3">6.1.1.2</ecNumber>
    </recommendedName>
    <alternativeName>
        <fullName evidence="9">Tryptophanyl-tRNA synthetase</fullName>
    </alternativeName>
</protein>
<dbReference type="InterPro" id="IPR002305">
    <property type="entry name" value="aa-tRNA-synth_Ic"/>
</dbReference>
<dbReference type="Gene3D" id="3.40.50.620">
    <property type="entry name" value="HUPs"/>
    <property type="match status" value="1"/>
</dbReference>
<proteinExistence type="inferred from homology"/>
<evidence type="ECO:0000256" key="7">
    <source>
        <dbReference type="ARBA" id="ARBA00022917"/>
    </source>
</evidence>
<dbReference type="InterPro" id="IPR024109">
    <property type="entry name" value="Trp-tRNA-ligase_bac-type"/>
</dbReference>
<dbReference type="KEGG" id="apro:F751_2748"/>
<dbReference type="GO" id="GO:0005524">
    <property type="term" value="F:ATP binding"/>
    <property type="evidence" value="ECO:0007669"/>
    <property type="project" value="UniProtKB-KW"/>
</dbReference>
<evidence type="ECO:0000256" key="8">
    <source>
        <dbReference type="ARBA" id="ARBA00023146"/>
    </source>
</evidence>
<dbReference type="RefSeq" id="XP_011400744.1">
    <property type="nucleotide sequence ID" value="XM_011402442.1"/>
</dbReference>
<comment type="subcellular location">
    <subcellularLocation>
        <location evidence="1">Mitochondrion</location>
    </subcellularLocation>
</comment>
<dbReference type="GO" id="GO:0006436">
    <property type="term" value="P:tryptophanyl-tRNA aminoacylation"/>
    <property type="evidence" value="ECO:0007669"/>
    <property type="project" value="InterPro"/>
</dbReference>
<dbReference type="GO" id="GO:0046982">
    <property type="term" value="F:protein heterodimerization activity"/>
    <property type="evidence" value="ECO:0007669"/>
    <property type="project" value="InterPro"/>
</dbReference>
<dbReference type="Gene3D" id="1.10.20.10">
    <property type="entry name" value="Histone, subunit A"/>
    <property type="match status" value="1"/>
</dbReference>
<dbReference type="PRINTS" id="PR01039">
    <property type="entry name" value="TRNASYNTHTRP"/>
</dbReference>
<dbReference type="PANTHER" id="PTHR43766:SF1">
    <property type="entry name" value="TRYPTOPHAN--TRNA LIGASE, MITOCHONDRIAL"/>
    <property type="match status" value="1"/>
</dbReference>
<dbReference type="Pfam" id="PF00505">
    <property type="entry name" value="HMG_box"/>
    <property type="match status" value="1"/>
</dbReference>
<dbReference type="InterPro" id="IPR036910">
    <property type="entry name" value="HMG_box_dom_sf"/>
</dbReference>
<dbReference type="STRING" id="3075.A0A087SPV3"/>
<dbReference type="SUPFAM" id="SSF47113">
    <property type="entry name" value="Histone-fold"/>
    <property type="match status" value="1"/>
</dbReference>
<dbReference type="NCBIfam" id="TIGR00233">
    <property type="entry name" value="trpS"/>
    <property type="match status" value="1"/>
</dbReference>
<feature type="domain" description="HMG box" evidence="14">
    <location>
        <begin position="1"/>
        <end position="60"/>
    </location>
</feature>
<dbReference type="PROSITE" id="PS00178">
    <property type="entry name" value="AA_TRNA_LIGASE_I"/>
    <property type="match status" value="1"/>
</dbReference>
<accession>A0A087SPV3</accession>
<keyword evidence="4 12" id="KW-0436">Ligase</keyword>
<evidence type="ECO:0000256" key="1">
    <source>
        <dbReference type="ARBA" id="ARBA00004173"/>
    </source>
</evidence>
<dbReference type="InterPro" id="IPR009072">
    <property type="entry name" value="Histone-fold"/>
</dbReference>
<dbReference type="PANTHER" id="PTHR43766">
    <property type="entry name" value="TRYPTOPHAN--TRNA LIGASE, MITOCHONDRIAL"/>
    <property type="match status" value="1"/>
</dbReference>
<dbReference type="SUPFAM" id="SSF52374">
    <property type="entry name" value="Nucleotidylyl transferase"/>
    <property type="match status" value="1"/>
</dbReference>
<dbReference type="InterPro" id="IPR001412">
    <property type="entry name" value="aa-tRNA-synth_I_CS"/>
</dbReference>
<dbReference type="GO" id="GO:0009791">
    <property type="term" value="P:post-embryonic development"/>
    <property type="evidence" value="ECO:0007669"/>
    <property type="project" value="UniProtKB-ARBA"/>
</dbReference>
<evidence type="ECO:0000256" key="13">
    <source>
        <dbReference type="SAM" id="MobiDB-lite"/>
    </source>
</evidence>
<organism evidence="15 16">
    <name type="scientific">Auxenochlorella protothecoides</name>
    <name type="common">Green microalga</name>
    <name type="synonym">Chlorella protothecoides</name>
    <dbReference type="NCBI Taxonomy" id="3075"/>
    <lineage>
        <taxon>Eukaryota</taxon>
        <taxon>Viridiplantae</taxon>
        <taxon>Chlorophyta</taxon>
        <taxon>core chlorophytes</taxon>
        <taxon>Trebouxiophyceae</taxon>
        <taxon>Chlorellales</taxon>
        <taxon>Chlorellaceae</taxon>
        <taxon>Auxenochlorella</taxon>
    </lineage>
</organism>
<dbReference type="InterPro" id="IPR050203">
    <property type="entry name" value="Trp-tRNA_synthetase"/>
</dbReference>
<dbReference type="OrthoDB" id="15808at2759"/>
<gene>
    <name evidence="15" type="ORF">F751_2748</name>
</gene>
<dbReference type="AlphaFoldDB" id="A0A087SPV3"/>
<evidence type="ECO:0000256" key="4">
    <source>
        <dbReference type="ARBA" id="ARBA00022598"/>
    </source>
</evidence>
<evidence type="ECO:0000259" key="14">
    <source>
        <dbReference type="PROSITE" id="PS50118"/>
    </source>
</evidence>
<dbReference type="GeneID" id="23614139"/>
<dbReference type="EC" id="6.1.1.2" evidence="3"/>
<dbReference type="GO" id="GO:0048608">
    <property type="term" value="P:reproductive structure development"/>
    <property type="evidence" value="ECO:0007669"/>
    <property type="project" value="UniProtKB-ARBA"/>
</dbReference>
<dbReference type="eggNOG" id="KOG2713">
    <property type="taxonomic scope" value="Eukaryota"/>
</dbReference>